<evidence type="ECO:0000256" key="2">
    <source>
        <dbReference type="ARBA" id="ARBA00022475"/>
    </source>
</evidence>
<comment type="similarity">
    <text evidence="10">Belongs to the insect chemoreceptor superfamily. Heteromeric odorant receptor channel (TC 1.A.69) family.</text>
</comment>
<keyword evidence="8 10" id="KW-0675">Receptor</keyword>
<dbReference type="GO" id="GO:0005549">
    <property type="term" value="F:odorant binding"/>
    <property type="evidence" value="ECO:0007669"/>
    <property type="project" value="InterPro"/>
</dbReference>
<reference evidence="11 12" key="2">
    <citation type="journal article" date="2010" name="Nucleic Acids Res.">
        <title>BeetleBase in 2010: revisions to provide comprehensive genomic information for Tribolium castaneum.</title>
        <authorList>
            <person name="Kim H.S."/>
            <person name="Murphy T."/>
            <person name="Xia J."/>
            <person name="Caragea D."/>
            <person name="Park Y."/>
            <person name="Beeman R.W."/>
            <person name="Lorenzen M.D."/>
            <person name="Butcher S."/>
            <person name="Manak J.R."/>
            <person name="Brown S.J."/>
        </authorList>
    </citation>
    <scope>NUCLEOTIDE SEQUENCE [LARGE SCALE GENOMIC DNA]</scope>
    <source>
        <strain evidence="11 12">Georgia GA2</strain>
    </source>
</reference>
<feature type="transmembrane region" description="Helical" evidence="10">
    <location>
        <begin position="248"/>
        <end position="270"/>
    </location>
</feature>
<evidence type="ECO:0000256" key="4">
    <source>
        <dbReference type="ARBA" id="ARBA00022692"/>
    </source>
</evidence>
<dbReference type="InParanoid" id="D2EE65"/>
<feature type="transmembrane region" description="Helical" evidence="10">
    <location>
        <begin position="165"/>
        <end position="185"/>
    </location>
</feature>
<evidence type="ECO:0000256" key="3">
    <source>
        <dbReference type="ARBA" id="ARBA00022606"/>
    </source>
</evidence>
<dbReference type="GO" id="GO:0005886">
    <property type="term" value="C:plasma membrane"/>
    <property type="evidence" value="ECO:0000318"/>
    <property type="project" value="GO_Central"/>
</dbReference>
<dbReference type="Proteomes" id="UP000007266">
    <property type="component" value="Unassembled WGS sequence"/>
</dbReference>
<comment type="caution">
    <text evidence="10">Lacks conserved residue(s) required for the propagation of feature annotation.</text>
</comment>
<keyword evidence="4 10" id="KW-0812">Transmembrane</keyword>
<keyword evidence="6 10" id="KW-1133">Transmembrane helix</keyword>
<reference evidence="11 12" key="1">
    <citation type="journal article" date="2008" name="Nature">
        <title>The genome of the model beetle and pest Tribolium castaneum.</title>
        <authorList>
            <consortium name="Tribolium Genome Sequencing Consortium"/>
            <person name="Richards S."/>
            <person name="Gibbs R.A."/>
            <person name="Weinstock G.M."/>
            <person name="Brown S.J."/>
            <person name="Denell R."/>
            <person name="Beeman R.W."/>
            <person name="Gibbs R."/>
            <person name="Beeman R.W."/>
            <person name="Brown S.J."/>
            <person name="Bucher G."/>
            <person name="Friedrich M."/>
            <person name="Grimmelikhuijzen C.J."/>
            <person name="Klingler M."/>
            <person name="Lorenzen M."/>
            <person name="Richards S."/>
            <person name="Roth S."/>
            <person name="Schroder R."/>
            <person name="Tautz D."/>
            <person name="Zdobnov E.M."/>
            <person name="Muzny D."/>
            <person name="Gibbs R.A."/>
            <person name="Weinstock G.M."/>
            <person name="Attaway T."/>
            <person name="Bell S."/>
            <person name="Buhay C.J."/>
            <person name="Chandrabose M.N."/>
            <person name="Chavez D."/>
            <person name="Clerk-Blankenburg K.P."/>
            <person name="Cree A."/>
            <person name="Dao M."/>
            <person name="Davis C."/>
            <person name="Chacko J."/>
            <person name="Dinh H."/>
            <person name="Dugan-Rocha S."/>
            <person name="Fowler G."/>
            <person name="Garner T.T."/>
            <person name="Garnes J."/>
            <person name="Gnirke A."/>
            <person name="Hawes A."/>
            <person name="Hernandez J."/>
            <person name="Hines S."/>
            <person name="Holder M."/>
            <person name="Hume J."/>
            <person name="Jhangiani S.N."/>
            <person name="Joshi V."/>
            <person name="Khan Z.M."/>
            <person name="Jackson L."/>
            <person name="Kovar C."/>
            <person name="Kowis A."/>
            <person name="Lee S."/>
            <person name="Lewis L.R."/>
            <person name="Margolis J."/>
            <person name="Morgan M."/>
            <person name="Nazareth L.V."/>
            <person name="Nguyen N."/>
            <person name="Okwuonu G."/>
            <person name="Parker D."/>
            <person name="Richards S."/>
            <person name="Ruiz S.J."/>
            <person name="Santibanez J."/>
            <person name="Savard J."/>
            <person name="Scherer S.E."/>
            <person name="Schneider B."/>
            <person name="Sodergren E."/>
            <person name="Tautz D."/>
            <person name="Vattahil S."/>
            <person name="Villasana D."/>
            <person name="White C.S."/>
            <person name="Wright R."/>
            <person name="Park Y."/>
            <person name="Beeman R.W."/>
            <person name="Lord J."/>
            <person name="Oppert B."/>
            <person name="Lorenzen M."/>
            <person name="Brown S."/>
            <person name="Wang L."/>
            <person name="Savard J."/>
            <person name="Tautz D."/>
            <person name="Richards S."/>
            <person name="Weinstock G."/>
            <person name="Gibbs R.A."/>
            <person name="Liu Y."/>
            <person name="Worley K."/>
            <person name="Weinstock G."/>
            <person name="Elsik C.G."/>
            <person name="Reese J.T."/>
            <person name="Elhaik E."/>
            <person name="Landan G."/>
            <person name="Graur D."/>
            <person name="Arensburger P."/>
            <person name="Atkinson P."/>
            <person name="Beeman R.W."/>
            <person name="Beidler J."/>
            <person name="Brown S.J."/>
            <person name="Demuth J.P."/>
            <person name="Drury D.W."/>
            <person name="Du Y.Z."/>
            <person name="Fujiwara H."/>
            <person name="Lorenzen M."/>
            <person name="Maselli V."/>
            <person name="Osanai M."/>
            <person name="Park Y."/>
            <person name="Robertson H.M."/>
            <person name="Tu Z."/>
            <person name="Wang J.J."/>
            <person name="Wang S."/>
            <person name="Richards S."/>
            <person name="Song H."/>
            <person name="Zhang L."/>
            <person name="Sodergren E."/>
            <person name="Werner D."/>
            <person name="Stanke M."/>
            <person name="Morgenstern B."/>
            <person name="Solovyev V."/>
            <person name="Kosarev P."/>
            <person name="Brown G."/>
            <person name="Chen H.C."/>
            <person name="Ermolaeva O."/>
            <person name="Hlavina W."/>
            <person name="Kapustin Y."/>
            <person name="Kiryutin B."/>
            <person name="Kitts P."/>
            <person name="Maglott D."/>
            <person name="Pruitt K."/>
            <person name="Sapojnikov V."/>
            <person name="Souvorov A."/>
            <person name="Mackey A.J."/>
            <person name="Waterhouse R.M."/>
            <person name="Wyder S."/>
            <person name="Zdobnov E.M."/>
            <person name="Zdobnov E.M."/>
            <person name="Wyder S."/>
            <person name="Kriventseva E.V."/>
            <person name="Kadowaki T."/>
            <person name="Bork P."/>
            <person name="Aranda M."/>
            <person name="Bao R."/>
            <person name="Beermann A."/>
            <person name="Berns N."/>
            <person name="Bolognesi R."/>
            <person name="Bonneton F."/>
            <person name="Bopp D."/>
            <person name="Brown S.J."/>
            <person name="Bucher G."/>
            <person name="Butts T."/>
            <person name="Chaumot A."/>
            <person name="Denell R.E."/>
            <person name="Ferrier D.E."/>
            <person name="Friedrich M."/>
            <person name="Gordon C.M."/>
            <person name="Jindra M."/>
            <person name="Klingler M."/>
            <person name="Lan Q."/>
            <person name="Lattorff H.M."/>
            <person name="Laudet V."/>
            <person name="von Levetsow C."/>
            <person name="Liu Z."/>
            <person name="Lutz R."/>
            <person name="Lynch J.A."/>
            <person name="da Fonseca R.N."/>
            <person name="Posnien N."/>
            <person name="Reuter R."/>
            <person name="Roth S."/>
            <person name="Savard J."/>
            <person name="Schinko J.B."/>
            <person name="Schmitt C."/>
            <person name="Schoppmeier M."/>
            <person name="Schroder R."/>
            <person name="Shippy T.D."/>
            <person name="Simonnet F."/>
            <person name="Marques-Souza H."/>
            <person name="Tautz D."/>
            <person name="Tomoyasu Y."/>
            <person name="Trauner J."/>
            <person name="Van der Zee M."/>
            <person name="Vervoort M."/>
            <person name="Wittkopp N."/>
            <person name="Wimmer E.A."/>
            <person name="Yang X."/>
            <person name="Jones A.K."/>
            <person name="Sattelle D.B."/>
            <person name="Ebert P.R."/>
            <person name="Nelson D."/>
            <person name="Scott J.G."/>
            <person name="Beeman R.W."/>
            <person name="Muthukrishnan S."/>
            <person name="Kramer K.J."/>
            <person name="Arakane Y."/>
            <person name="Beeman R.W."/>
            <person name="Zhu Q."/>
            <person name="Hogenkamp D."/>
            <person name="Dixit R."/>
            <person name="Oppert B."/>
            <person name="Jiang H."/>
            <person name="Zou Z."/>
            <person name="Marshall J."/>
            <person name="Elpidina E."/>
            <person name="Vinokurov K."/>
            <person name="Oppert C."/>
            <person name="Zou Z."/>
            <person name="Evans J."/>
            <person name="Lu Z."/>
            <person name="Zhao P."/>
            <person name="Sumathipala N."/>
            <person name="Altincicek B."/>
            <person name="Vilcinskas A."/>
            <person name="Williams M."/>
            <person name="Hultmark D."/>
            <person name="Hetru C."/>
            <person name="Jiang H."/>
            <person name="Grimmelikhuijzen C.J."/>
            <person name="Hauser F."/>
            <person name="Cazzamali G."/>
            <person name="Williamson M."/>
            <person name="Park Y."/>
            <person name="Li B."/>
            <person name="Tanaka Y."/>
            <person name="Predel R."/>
            <person name="Neupert S."/>
            <person name="Schachtner J."/>
            <person name="Verleyen P."/>
            <person name="Raible F."/>
            <person name="Bork P."/>
            <person name="Friedrich M."/>
            <person name="Walden K.K."/>
            <person name="Robertson H.M."/>
            <person name="Angeli S."/>
            <person name="Foret S."/>
            <person name="Bucher G."/>
            <person name="Schuetz S."/>
            <person name="Maleszka R."/>
            <person name="Wimmer E.A."/>
            <person name="Beeman R.W."/>
            <person name="Lorenzen M."/>
            <person name="Tomoyasu Y."/>
            <person name="Miller S.C."/>
            <person name="Grossmann D."/>
            <person name="Bucher G."/>
        </authorList>
    </citation>
    <scope>NUCLEOTIDE SEQUENCE [LARGE SCALE GENOMIC DNA]</scope>
    <source>
        <strain evidence="11 12">Georgia GA2</strain>
    </source>
</reference>
<evidence type="ECO:0000256" key="7">
    <source>
        <dbReference type="ARBA" id="ARBA00023136"/>
    </source>
</evidence>
<evidence type="ECO:0000256" key="5">
    <source>
        <dbReference type="ARBA" id="ARBA00022725"/>
    </source>
</evidence>
<accession>D2EE65</accession>
<keyword evidence="5 10" id="KW-0552">Olfaction</keyword>
<dbReference type="PANTHER" id="PTHR21137:SF35">
    <property type="entry name" value="ODORANT RECEPTOR 19A-RELATED"/>
    <property type="match status" value="1"/>
</dbReference>
<evidence type="ECO:0000256" key="8">
    <source>
        <dbReference type="ARBA" id="ARBA00023170"/>
    </source>
</evidence>
<dbReference type="GO" id="GO:0007165">
    <property type="term" value="P:signal transduction"/>
    <property type="evidence" value="ECO:0007669"/>
    <property type="project" value="UniProtKB-KW"/>
</dbReference>
<dbReference type="InterPro" id="IPR004117">
    <property type="entry name" value="7tm6_olfct_rcpt"/>
</dbReference>
<evidence type="ECO:0000313" key="11">
    <source>
        <dbReference type="EMBL" id="EFA13404.1"/>
    </source>
</evidence>
<dbReference type="AlphaFoldDB" id="D2EE65"/>
<sequence>MRCYNHDVLWLLRFWCCDIFQYKLLKFVIFVMLVANTVLMVLQGYHFLINFNSLYFISYSPYWFGSFFIILSLTTCLTISNIGPEGIKSATLWQIKSTDPKLINRIKFQVKLITAYIIVNTVIALIAGLAHTFPSKNAEEICYVYKIIEIYVPKWKTELCWMYKASYIVMALALPATCNQVVYGATHIRFQFYLVLDWIRNNIIESGCDDLKLPNDKDFQHKITKNIIVIVKRYTEFHRTFQAVNQRIAIYILLYAVIGGLLGISILMFYFKFSDTLVISDYLHAGTLTVAAITTFMATVTSGQKLEDIFEELLYTWCSVPWYLFNKWNKQIYLMIMVNIKPINFRFTENSSVNYNLGAAIAKTIYSMLSLLTQMSDKDVSTL</sequence>
<evidence type="ECO:0000256" key="10">
    <source>
        <dbReference type="RuleBase" id="RU351113"/>
    </source>
</evidence>
<keyword evidence="3 10" id="KW-0716">Sensory transduction</keyword>
<dbReference type="GO" id="GO:0050911">
    <property type="term" value="P:detection of chemical stimulus involved in sensory perception of smell"/>
    <property type="evidence" value="ECO:0000318"/>
    <property type="project" value="GO_Central"/>
</dbReference>
<evidence type="ECO:0000256" key="9">
    <source>
        <dbReference type="ARBA" id="ARBA00023224"/>
    </source>
</evidence>
<comment type="subcellular location">
    <subcellularLocation>
        <location evidence="1 10">Cell membrane</location>
        <topology evidence="1 10">Multi-pass membrane protein</topology>
    </subcellularLocation>
</comment>
<dbReference type="PANTHER" id="PTHR21137">
    <property type="entry name" value="ODORANT RECEPTOR"/>
    <property type="match status" value="1"/>
</dbReference>
<protein>
    <recommendedName>
        <fullName evidence="10">Odorant receptor</fullName>
    </recommendedName>
</protein>
<keyword evidence="9 10" id="KW-0807">Transducer</keyword>
<feature type="transmembrane region" description="Helical" evidence="10">
    <location>
        <begin position="61"/>
        <end position="79"/>
    </location>
</feature>
<organism evidence="11 12">
    <name type="scientific">Tribolium castaneum</name>
    <name type="common">Red flour beetle</name>
    <dbReference type="NCBI Taxonomy" id="7070"/>
    <lineage>
        <taxon>Eukaryota</taxon>
        <taxon>Metazoa</taxon>
        <taxon>Ecdysozoa</taxon>
        <taxon>Arthropoda</taxon>
        <taxon>Hexapoda</taxon>
        <taxon>Insecta</taxon>
        <taxon>Pterygota</taxon>
        <taxon>Neoptera</taxon>
        <taxon>Endopterygota</taxon>
        <taxon>Coleoptera</taxon>
        <taxon>Polyphaga</taxon>
        <taxon>Cucujiformia</taxon>
        <taxon>Tenebrionidae</taxon>
        <taxon>Tenebrionidae incertae sedis</taxon>
        <taxon>Tribolium</taxon>
    </lineage>
</organism>
<dbReference type="EMBL" id="KQ972268">
    <property type="protein sequence ID" value="EFA13404.1"/>
    <property type="molecule type" value="Genomic_DNA"/>
</dbReference>
<evidence type="ECO:0000313" key="12">
    <source>
        <dbReference type="Proteomes" id="UP000007266"/>
    </source>
</evidence>
<dbReference type="HOGENOM" id="CLU_059644_0_0_1"/>
<name>D2EE65_TRICA</name>
<dbReference type="PhylomeDB" id="D2EE65"/>
<dbReference type="GO" id="GO:0004984">
    <property type="term" value="F:olfactory receptor activity"/>
    <property type="evidence" value="ECO:0000318"/>
    <property type="project" value="GO_Central"/>
</dbReference>
<keyword evidence="7 10" id="KW-0472">Membrane</keyword>
<gene>
    <name evidence="11" type="primary">Or304</name>
    <name evidence="11" type="ORF">TcasGA2_TC030420</name>
</gene>
<evidence type="ECO:0000256" key="6">
    <source>
        <dbReference type="ARBA" id="ARBA00022989"/>
    </source>
</evidence>
<feature type="transmembrane region" description="Helical" evidence="10">
    <location>
        <begin position="27"/>
        <end position="49"/>
    </location>
</feature>
<feature type="transmembrane region" description="Helical" evidence="10">
    <location>
        <begin position="110"/>
        <end position="130"/>
    </location>
</feature>
<keyword evidence="2" id="KW-1003">Cell membrane</keyword>
<keyword evidence="12" id="KW-1185">Reference proteome</keyword>
<evidence type="ECO:0000256" key="1">
    <source>
        <dbReference type="ARBA" id="ARBA00004651"/>
    </source>
</evidence>
<proteinExistence type="inferred from homology"/>